<dbReference type="PROSITE" id="PS50263">
    <property type="entry name" value="CN_HYDROLASE"/>
    <property type="match status" value="1"/>
</dbReference>
<keyword evidence="3" id="KW-0808">Transferase</keyword>
<evidence type="ECO:0000256" key="4">
    <source>
        <dbReference type="ARBA" id="ARBA00022692"/>
    </source>
</evidence>
<evidence type="ECO:0000256" key="7">
    <source>
        <dbReference type="ARBA" id="ARBA00023315"/>
    </source>
</evidence>
<feature type="transmembrane region" description="Helical" evidence="8">
    <location>
        <begin position="78"/>
        <end position="98"/>
    </location>
</feature>
<feature type="non-terminal residue" evidence="10">
    <location>
        <position position="1"/>
    </location>
</feature>
<evidence type="ECO:0000256" key="8">
    <source>
        <dbReference type="SAM" id="Phobius"/>
    </source>
</evidence>
<dbReference type="GO" id="GO:0016787">
    <property type="term" value="F:hydrolase activity"/>
    <property type="evidence" value="ECO:0007669"/>
    <property type="project" value="UniProtKB-KW"/>
</dbReference>
<keyword evidence="5 8" id="KW-1133">Transmembrane helix</keyword>
<gene>
    <name evidence="10" type="ORF">K493DRAFT_340565</name>
</gene>
<feature type="transmembrane region" description="Helical" evidence="8">
    <location>
        <begin position="149"/>
        <end position="175"/>
    </location>
</feature>
<reference evidence="10 11" key="1">
    <citation type="submission" date="2016-07" db="EMBL/GenBank/DDBJ databases">
        <title>Pervasive Adenine N6-methylation of Active Genes in Fungi.</title>
        <authorList>
            <consortium name="DOE Joint Genome Institute"/>
            <person name="Mondo S.J."/>
            <person name="Dannebaum R.O."/>
            <person name="Kuo R.C."/>
            <person name="Labutti K."/>
            <person name="Haridas S."/>
            <person name="Kuo A."/>
            <person name="Salamov A."/>
            <person name="Ahrendt S.R."/>
            <person name="Lipzen A."/>
            <person name="Sullivan W."/>
            <person name="Andreopoulos W.B."/>
            <person name="Clum A."/>
            <person name="Lindquist E."/>
            <person name="Daum C."/>
            <person name="Ramamoorthy G.K."/>
            <person name="Gryganskyi A."/>
            <person name="Culley D."/>
            <person name="Magnuson J.K."/>
            <person name="James T.Y."/>
            <person name="O'Malley M.A."/>
            <person name="Stajich J.E."/>
            <person name="Spatafora J.W."/>
            <person name="Visel A."/>
            <person name="Grigoriev I.V."/>
        </authorList>
    </citation>
    <scope>NUCLEOTIDE SEQUENCE [LARGE SCALE GENOMIC DNA]</scope>
    <source>
        <strain evidence="10 11">CBS 931.73</strain>
    </source>
</reference>
<feature type="transmembrane region" description="Helical" evidence="8">
    <location>
        <begin position="483"/>
        <end position="505"/>
    </location>
</feature>
<evidence type="ECO:0000256" key="5">
    <source>
        <dbReference type="ARBA" id="ARBA00022989"/>
    </source>
</evidence>
<organism evidence="10 11">
    <name type="scientific">Basidiobolus meristosporus CBS 931.73</name>
    <dbReference type="NCBI Taxonomy" id="1314790"/>
    <lineage>
        <taxon>Eukaryota</taxon>
        <taxon>Fungi</taxon>
        <taxon>Fungi incertae sedis</taxon>
        <taxon>Zoopagomycota</taxon>
        <taxon>Entomophthoromycotina</taxon>
        <taxon>Basidiobolomycetes</taxon>
        <taxon>Basidiobolales</taxon>
        <taxon>Basidiobolaceae</taxon>
        <taxon>Basidiobolus</taxon>
    </lineage>
</organism>
<keyword evidence="2" id="KW-1003">Cell membrane</keyword>
<evidence type="ECO:0000313" key="11">
    <source>
        <dbReference type="Proteomes" id="UP000193498"/>
    </source>
</evidence>
<evidence type="ECO:0000256" key="2">
    <source>
        <dbReference type="ARBA" id="ARBA00022475"/>
    </source>
</evidence>
<dbReference type="Proteomes" id="UP000193498">
    <property type="component" value="Unassembled WGS sequence"/>
</dbReference>
<dbReference type="STRING" id="1314790.A0A1Y1XUZ8"/>
<comment type="caution">
    <text evidence="10">The sequence shown here is derived from an EMBL/GenBank/DDBJ whole genome shotgun (WGS) entry which is preliminary data.</text>
</comment>
<feature type="transmembrane region" description="Helical" evidence="8">
    <location>
        <begin position="218"/>
        <end position="238"/>
    </location>
</feature>
<proteinExistence type="predicted"/>
<dbReference type="InterPro" id="IPR004563">
    <property type="entry name" value="Apolipo_AcylTrfase"/>
</dbReference>
<evidence type="ECO:0000256" key="6">
    <source>
        <dbReference type="ARBA" id="ARBA00023136"/>
    </source>
</evidence>
<dbReference type="InterPro" id="IPR003010">
    <property type="entry name" value="C-N_Hydrolase"/>
</dbReference>
<dbReference type="GO" id="GO:0042158">
    <property type="term" value="P:lipoprotein biosynthetic process"/>
    <property type="evidence" value="ECO:0007669"/>
    <property type="project" value="InterPro"/>
</dbReference>
<dbReference type="GO" id="GO:0016410">
    <property type="term" value="F:N-acyltransferase activity"/>
    <property type="evidence" value="ECO:0007669"/>
    <property type="project" value="InterPro"/>
</dbReference>
<feature type="domain" description="CN hydrolase" evidence="9">
    <location>
        <begin position="251"/>
        <end position="473"/>
    </location>
</feature>
<evidence type="ECO:0000313" key="10">
    <source>
        <dbReference type="EMBL" id="ORX89570.1"/>
    </source>
</evidence>
<name>A0A1Y1XUZ8_9FUNG</name>
<dbReference type="OrthoDB" id="2626014at2759"/>
<comment type="subcellular location">
    <subcellularLocation>
        <location evidence="1">Cell membrane</location>
        <topology evidence="1">Multi-pass membrane protein</topology>
    </subcellularLocation>
</comment>
<keyword evidence="10" id="KW-0378">Hydrolase</keyword>
<dbReference type="AlphaFoldDB" id="A0A1Y1XUZ8"/>
<feature type="transmembrane region" description="Helical" evidence="8">
    <location>
        <begin position="47"/>
        <end position="66"/>
    </location>
</feature>
<evidence type="ECO:0000256" key="3">
    <source>
        <dbReference type="ARBA" id="ARBA00022679"/>
    </source>
</evidence>
<protein>
    <submittedName>
        <fullName evidence="10">Carbon-nitrogen hydrolase</fullName>
    </submittedName>
</protein>
<sequence>MPVTFHLLLPLIFLLTVFGPGFQSVSIFPYFSLTLSLYYVTHTQFFNLLFLSLALSLGSTFAYLGVLQNHEWALEGILITIGSCFLIGSVLTLPFVIYKVFLTRWSNLHLSTLVFPISWTGVWIVYYYISPIGSWGSYAYSQFGIEPIVQLSSIAGISAIDFLLSWSASVFNLLLNWEYFNSFQTISGEEQPLLATQQRDRSSPAEIKLPWKKLTTPVGIYLSAVIVLFSYGAARHNILPGSFYMKFIDHAIVPTVKLGCVIGNNIESKQSDYFDQTRDLANKGGNIIIWSESAVSVKNPKSYDSLMNQARNVSATYGIYLGVTYNKQYPGEKYSQNMVTLFDPKGQIAYKYQKSHPVVIVESHIAPGPKVIPYVDTPEYGRLASAICFDLDFNTFMRQAGENEVDFLLQPSWTWGPIGKYHSEIQSFRAVENGMNLLRCSSWSPSTVYDPFHHIYAYKQNLGVGSMLAEVPLRRHTKTLYTIFGDLFAWCCFAATLLYVTVSWIPLATIGKWPALVQLLNAKQ</sequence>
<dbReference type="Pfam" id="PF00795">
    <property type="entry name" value="CN_hydrolase"/>
    <property type="match status" value="1"/>
</dbReference>
<keyword evidence="7" id="KW-0012">Acyltransferase</keyword>
<dbReference type="GO" id="GO:0005886">
    <property type="term" value="C:plasma membrane"/>
    <property type="evidence" value="ECO:0007669"/>
    <property type="project" value="UniProtKB-SubCell"/>
</dbReference>
<evidence type="ECO:0000259" key="9">
    <source>
        <dbReference type="PROSITE" id="PS50263"/>
    </source>
</evidence>
<dbReference type="EMBL" id="MCFE01000436">
    <property type="protein sequence ID" value="ORX89570.1"/>
    <property type="molecule type" value="Genomic_DNA"/>
</dbReference>
<accession>A0A1Y1XUZ8</accession>
<dbReference type="SUPFAM" id="SSF56317">
    <property type="entry name" value="Carbon-nitrogen hydrolase"/>
    <property type="match status" value="1"/>
</dbReference>
<evidence type="ECO:0000256" key="1">
    <source>
        <dbReference type="ARBA" id="ARBA00004651"/>
    </source>
</evidence>
<dbReference type="InterPro" id="IPR036526">
    <property type="entry name" value="C-N_Hydrolase_sf"/>
</dbReference>
<dbReference type="PANTHER" id="PTHR38686:SF1">
    <property type="entry name" value="APOLIPOPROTEIN N-ACYLTRANSFERASE"/>
    <property type="match status" value="1"/>
</dbReference>
<keyword evidence="6 8" id="KW-0472">Membrane</keyword>
<dbReference type="InParanoid" id="A0A1Y1XUZ8"/>
<dbReference type="Gene3D" id="3.60.110.10">
    <property type="entry name" value="Carbon-nitrogen hydrolase"/>
    <property type="match status" value="1"/>
</dbReference>
<feature type="transmembrane region" description="Helical" evidence="8">
    <location>
        <begin position="110"/>
        <end position="129"/>
    </location>
</feature>
<keyword evidence="4 8" id="KW-0812">Transmembrane</keyword>
<dbReference type="PANTHER" id="PTHR38686">
    <property type="entry name" value="APOLIPOPROTEIN N-ACYLTRANSFERASE"/>
    <property type="match status" value="1"/>
</dbReference>
<keyword evidence="11" id="KW-1185">Reference proteome</keyword>